<protein>
    <recommendedName>
        <fullName evidence="12">Peptidase M50 domain-containing protein</fullName>
    </recommendedName>
</protein>
<evidence type="ECO:0000256" key="2">
    <source>
        <dbReference type="ARBA" id="ARBA00004141"/>
    </source>
</evidence>
<evidence type="ECO:0000256" key="11">
    <source>
        <dbReference type="SAM" id="Phobius"/>
    </source>
</evidence>
<dbReference type="EMBL" id="JABDJR010000662">
    <property type="protein sequence ID" value="NNF08366.1"/>
    <property type="molecule type" value="Genomic_DNA"/>
</dbReference>
<comment type="similarity">
    <text evidence="3">Belongs to the peptidase M50B family.</text>
</comment>
<keyword evidence="8 11" id="KW-1133">Transmembrane helix</keyword>
<keyword evidence="9" id="KW-0482">Metalloprotease</keyword>
<dbReference type="Proteomes" id="UP000547674">
    <property type="component" value="Unassembled WGS sequence"/>
</dbReference>
<dbReference type="Pfam" id="PF02163">
    <property type="entry name" value="Peptidase_M50"/>
    <property type="match status" value="1"/>
</dbReference>
<evidence type="ECO:0000256" key="7">
    <source>
        <dbReference type="ARBA" id="ARBA00022833"/>
    </source>
</evidence>
<sequence>ENNGEVTGRLGIGATSEQTFTRRFGAWEGVKVGTRAALLAVGMTFQSIGSLVTGGASLSQVSGPVAIIQASGAAAKAGVDALLNFALYISVALMVFNLLPIPILDGGMVVLSTLEGLRRRPVGERGLAVYQGIGMAVIGTLLIFVLINDPHRIWKRHTAMDRATEVQPVTQPATESP</sequence>
<organism evidence="13 14">
    <name type="scientific">Eiseniibacteriota bacterium</name>
    <dbReference type="NCBI Taxonomy" id="2212470"/>
    <lineage>
        <taxon>Bacteria</taxon>
        <taxon>Candidatus Eiseniibacteriota</taxon>
    </lineage>
</organism>
<reference evidence="13 14" key="1">
    <citation type="submission" date="2020-03" db="EMBL/GenBank/DDBJ databases">
        <title>Metabolic flexibility allows generalist bacteria to become dominant in a frequently disturbed ecosystem.</title>
        <authorList>
            <person name="Chen Y.-J."/>
            <person name="Leung P.M."/>
            <person name="Bay S.K."/>
            <person name="Hugenholtz P."/>
            <person name="Kessler A.J."/>
            <person name="Shelley G."/>
            <person name="Waite D.W."/>
            <person name="Cook P.L."/>
            <person name="Greening C."/>
        </authorList>
    </citation>
    <scope>NUCLEOTIDE SEQUENCE [LARGE SCALE GENOMIC DNA]</scope>
    <source>
        <strain evidence="13">SS_bin_28</strain>
    </source>
</reference>
<dbReference type="GO" id="GO:0006508">
    <property type="term" value="P:proteolysis"/>
    <property type="evidence" value="ECO:0007669"/>
    <property type="project" value="UniProtKB-KW"/>
</dbReference>
<keyword evidence="7" id="KW-0862">Zinc</keyword>
<comment type="cofactor">
    <cofactor evidence="1">
        <name>Zn(2+)</name>
        <dbReference type="ChEBI" id="CHEBI:29105"/>
    </cofactor>
</comment>
<evidence type="ECO:0000256" key="8">
    <source>
        <dbReference type="ARBA" id="ARBA00022989"/>
    </source>
</evidence>
<dbReference type="PANTHER" id="PTHR42837">
    <property type="entry name" value="REGULATOR OF SIGMA-E PROTEASE RSEP"/>
    <property type="match status" value="1"/>
</dbReference>
<evidence type="ECO:0000256" key="6">
    <source>
        <dbReference type="ARBA" id="ARBA00022801"/>
    </source>
</evidence>
<evidence type="ECO:0000313" key="13">
    <source>
        <dbReference type="EMBL" id="NNF08366.1"/>
    </source>
</evidence>
<feature type="domain" description="Peptidase M50" evidence="12">
    <location>
        <begin position="28"/>
        <end position="138"/>
    </location>
</feature>
<dbReference type="InterPro" id="IPR004387">
    <property type="entry name" value="Pept_M50_Zn"/>
</dbReference>
<evidence type="ECO:0000256" key="3">
    <source>
        <dbReference type="ARBA" id="ARBA00007931"/>
    </source>
</evidence>
<comment type="subcellular location">
    <subcellularLocation>
        <location evidence="2">Membrane</location>
        <topology evidence="2">Multi-pass membrane protein</topology>
    </subcellularLocation>
</comment>
<feature type="non-terminal residue" evidence="13">
    <location>
        <position position="1"/>
    </location>
</feature>
<evidence type="ECO:0000256" key="1">
    <source>
        <dbReference type="ARBA" id="ARBA00001947"/>
    </source>
</evidence>
<keyword evidence="4" id="KW-0645">Protease</keyword>
<dbReference type="AlphaFoldDB" id="A0A7Y2EAS3"/>
<feature type="transmembrane region" description="Helical" evidence="11">
    <location>
        <begin position="127"/>
        <end position="147"/>
    </location>
</feature>
<keyword evidence="5 11" id="KW-0812">Transmembrane</keyword>
<evidence type="ECO:0000313" key="14">
    <source>
        <dbReference type="Proteomes" id="UP000547674"/>
    </source>
</evidence>
<dbReference type="InterPro" id="IPR008915">
    <property type="entry name" value="Peptidase_M50"/>
</dbReference>
<dbReference type="GO" id="GO:0004222">
    <property type="term" value="F:metalloendopeptidase activity"/>
    <property type="evidence" value="ECO:0007669"/>
    <property type="project" value="InterPro"/>
</dbReference>
<dbReference type="GO" id="GO:0016020">
    <property type="term" value="C:membrane"/>
    <property type="evidence" value="ECO:0007669"/>
    <property type="project" value="UniProtKB-SubCell"/>
</dbReference>
<keyword evidence="10 11" id="KW-0472">Membrane</keyword>
<proteinExistence type="inferred from homology"/>
<name>A0A7Y2EAS3_UNCEI</name>
<evidence type="ECO:0000256" key="5">
    <source>
        <dbReference type="ARBA" id="ARBA00022692"/>
    </source>
</evidence>
<comment type="caution">
    <text evidence="13">The sequence shown here is derived from an EMBL/GenBank/DDBJ whole genome shotgun (WGS) entry which is preliminary data.</text>
</comment>
<evidence type="ECO:0000256" key="4">
    <source>
        <dbReference type="ARBA" id="ARBA00022670"/>
    </source>
</evidence>
<keyword evidence="6" id="KW-0378">Hydrolase</keyword>
<accession>A0A7Y2EAS3</accession>
<gene>
    <name evidence="13" type="ORF">HKN21_16515</name>
</gene>
<evidence type="ECO:0000259" key="12">
    <source>
        <dbReference type="Pfam" id="PF02163"/>
    </source>
</evidence>
<dbReference type="PANTHER" id="PTHR42837:SF2">
    <property type="entry name" value="MEMBRANE METALLOPROTEASE ARASP2, CHLOROPLASTIC-RELATED"/>
    <property type="match status" value="1"/>
</dbReference>
<evidence type="ECO:0000256" key="9">
    <source>
        <dbReference type="ARBA" id="ARBA00023049"/>
    </source>
</evidence>
<feature type="transmembrane region" description="Helical" evidence="11">
    <location>
        <begin position="85"/>
        <end position="104"/>
    </location>
</feature>
<evidence type="ECO:0000256" key="10">
    <source>
        <dbReference type="ARBA" id="ARBA00023136"/>
    </source>
</evidence>